<reference evidence="2" key="1">
    <citation type="submission" date="2012-07" db="EMBL/GenBank/DDBJ databases">
        <title>Genome of the Chinese tree shrew, a rising model animal genetically related to primates.</title>
        <authorList>
            <person name="Zhang G."/>
            <person name="Fan Y."/>
            <person name="Yao Y."/>
            <person name="Huang Z."/>
        </authorList>
    </citation>
    <scope>NUCLEOTIDE SEQUENCE [LARGE SCALE GENOMIC DNA]</scope>
</reference>
<gene>
    <name evidence="1" type="ORF">TREES_T100007919</name>
</gene>
<protein>
    <submittedName>
        <fullName evidence="1">Uncharacterized protein</fullName>
    </submittedName>
</protein>
<name>L9JCA2_TUPCH</name>
<proteinExistence type="predicted"/>
<dbReference type="EMBL" id="KB321084">
    <property type="protein sequence ID" value="ELW47929.1"/>
    <property type="molecule type" value="Genomic_DNA"/>
</dbReference>
<keyword evidence="2" id="KW-1185">Reference proteome</keyword>
<organism evidence="1 2">
    <name type="scientific">Tupaia chinensis</name>
    <name type="common">Chinese tree shrew</name>
    <name type="synonym">Tupaia belangeri chinensis</name>
    <dbReference type="NCBI Taxonomy" id="246437"/>
    <lineage>
        <taxon>Eukaryota</taxon>
        <taxon>Metazoa</taxon>
        <taxon>Chordata</taxon>
        <taxon>Craniata</taxon>
        <taxon>Vertebrata</taxon>
        <taxon>Euteleostomi</taxon>
        <taxon>Mammalia</taxon>
        <taxon>Eutheria</taxon>
        <taxon>Euarchontoglires</taxon>
        <taxon>Scandentia</taxon>
        <taxon>Tupaiidae</taxon>
        <taxon>Tupaia</taxon>
    </lineage>
</organism>
<evidence type="ECO:0000313" key="1">
    <source>
        <dbReference type="EMBL" id="ELW47929.1"/>
    </source>
</evidence>
<evidence type="ECO:0000313" key="2">
    <source>
        <dbReference type="Proteomes" id="UP000011518"/>
    </source>
</evidence>
<accession>L9JCA2</accession>
<dbReference type="Proteomes" id="UP000011518">
    <property type="component" value="Unassembled WGS sequence"/>
</dbReference>
<sequence>MCWVLPGEAALMLSTSLQISAKRVIPSPGYSNSLPAQACSSPSKHPLELSCKDVMGPALGSCLDAFYFPANLCQESHSQPRVFKLSAGPGETELLGYSLEAVRLGLVMGEAGVQFAVQTSPWISINWNAFTKQRVSSMRLFHVSAYWKTIDTQVLDDSIEVNYEETS</sequence>
<dbReference type="AlphaFoldDB" id="L9JCA2"/>
<reference evidence="2" key="2">
    <citation type="journal article" date="2013" name="Nat. Commun.">
        <title>Genome of the Chinese tree shrew.</title>
        <authorList>
            <person name="Fan Y."/>
            <person name="Huang Z.Y."/>
            <person name="Cao C.C."/>
            <person name="Chen C.S."/>
            <person name="Chen Y.X."/>
            <person name="Fan D.D."/>
            <person name="He J."/>
            <person name="Hou H.L."/>
            <person name="Hu L."/>
            <person name="Hu X.T."/>
            <person name="Jiang X.T."/>
            <person name="Lai R."/>
            <person name="Lang Y.S."/>
            <person name="Liang B."/>
            <person name="Liao S.G."/>
            <person name="Mu D."/>
            <person name="Ma Y.Y."/>
            <person name="Niu Y.Y."/>
            <person name="Sun X.Q."/>
            <person name="Xia J.Q."/>
            <person name="Xiao J."/>
            <person name="Xiong Z.Q."/>
            <person name="Xu L."/>
            <person name="Yang L."/>
            <person name="Zhang Y."/>
            <person name="Zhao W."/>
            <person name="Zhao X.D."/>
            <person name="Zheng Y.T."/>
            <person name="Zhou J.M."/>
            <person name="Zhu Y.B."/>
            <person name="Zhang G.J."/>
            <person name="Wang J."/>
            <person name="Yao Y.G."/>
        </authorList>
    </citation>
    <scope>NUCLEOTIDE SEQUENCE [LARGE SCALE GENOMIC DNA]</scope>
</reference>
<dbReference type="InParanoid" id="L9JCA2"/>